<dbReference type="PANTHER" id="PTHR30514">
    <property type="entry name" value="GLUCOKINASE"/>
    <property type="match status" value="1"/>
</dbReference>
<dbReference type="PANTHER" id="PTHR30514:SF18">
    <property type="entry name" value="RPIR-FAMILY TRANSCRIPTIONAL REGULATOR"/>
    <property type="match status" value="1"/>
</dbReference>
<protein>
    <submittedName>
        <fullName evidence="2">MurR/RpiR family transcriptional regulator</fullName>
    </submittedName>
</protein>
<name>A0ABT2YYJ7_9RHOB</name>
<accession>A0ABT2YYJ7</accession>
<reference evidence="2 3" key="1">
    <citation type="submission" date="2022-10" db="EMBL/GenBank/DDBJ databases">
        <title>Defluviimonas sp. nov., isolated from ocean surface water.</title>
        <authorList>
            <person name="He W."/>
            <person name="Wang L."/>
            <person name="Zhang D.-F."/>
        </authorList>
    </citation>
    <scope>NUCLEOTIDE SEQUENCE [LARGE SCALE GENOMIC DNA]</scope>
    <source>
        <strain evidence="2 3">WL0075</strain>
    </source>
</reference>
<dbReference type="Gene3D" id="3.40.50.10490">
    <property type="entry name" value="Glucose-6-phosphate isomerase like protein, domain 1"/>
    <property type="match status" value="1"/>
</dbReference>
<organism evidence="2 3">
    <name type="scientific">Albidovulum sediminicola</name>
    <dbReference type="NCBI Taxonomy" id="2984331"/>
    <lineage>
        <taxon>Bacteria</taxon>
        <taxon>Pseudomonadati</taxon>
        <taxon>Pseudomonadota</taxon>
        <taxon>Alphaproteobacteria</taxon>
        <taxon>Rhodobacterales</taxon>
        <taxon>Paracoccaceae</taxon>
        <taxon>Albidovulum</taxon>
    </lineage>
</organism>
<dbReference type="InterPro" id="IPR046348">
    <property type="entry name" value="SIS_dom_sf"/>
</dbReference>
<evidence type="ECO:0000313" key="3">
    <source>
        <dbReference type="Proteomes" id="UP001652503"/>
    </source>
</evidence>
<dbReference type="Pfam" id="PF01418">
    <property type="entry name" value="HTH_6"/>
    <property type="match status" value="1"/>
</dbReference>
<evidence type="ECO:0000259" key="1">
    <source>
        <dbReference type="PROSITE" id="PS51071"/>
    </source>
</evidence>
<dbReference type="InterPro" id="IPR047640">
    <property type="entry name" value="RpiR-like"/>
</dbReference>
<dbReference type="RefSeq" id="WP_263720423.1">
    <property type="nucleotide sequence ID" value="NZ_JAOWLA010000003.1"/>
</dbReference>
<dbReference type="SUPFAM" id="SSF53697">
    <property type="entry name" value="SIS domain"/>
    <property type="match status" value="1"/>
</dbReference>
<dbReference type="Gene3D" id="1.10.10.10">
    <property type="entry name" value="Winged helix-like DNA-binding domain superfamily/Winged helix DNA-binding domain"/>
    <property type="match status" value="1"/>
</dbReference>
<dbReference type="Proteomes" id="UP001652503">
    <property type="component" value="Unassembled WGS sequence"/>
</dbReference>
<keyword evidence="3" id="KW-1185">Reference proteome</keyword>
<dbReference type="SUPFAM" id="SSF46689">
    <property type="entry name" value="Homeodomain-like"/>
    <property type="match status" value="1"/>
</dbReference>
<gene>
    <name evidence="2" type="ORF">OE647_04270</name>
</gene>
<dbReference type="InterPro" id="IPR009057">
    <property type="entry name" value="Homeodomain-like_sf"/>
</dbReference>
<dbReference type="PROSITE" id="PS51071">
    <property type="entry name" value="HTH_RPIR"/>
    <property type="match status" value="1"/>
</dbReference>
<evidence type="ECO:0000313" key="2">
    <source>
        <dbReference type="EMBL" id="MCV2863955.1"/>
    </source>
</evidence>
<dbReference type="InterPro" id="IPR036388">
    <property type="entry name" value="WH-like_DNA-bd_sf"/>
</dbReference>
<proteinExistence type="predicted"/>
<dbReference type="InterPro" id="IPR000281">
    <property type="entry name" value="HTH_RpiR"/>
</dbReference>
<dbReference type="EMBL" id="JAOWLA010000003">
    <property type="protein sequence ID" value="MCV2863955.1"/>
    <property type="molecule type" value="Genomic_DNA"/>
</dbReference>
<feature type="domain" description="HTH rpiR-type" evidence="1">
    <location>
        <begin position="3"/>
        <end position="79"/>
    </location>
</feature>
<comment type="caution">
    <text evidence="2">The sequence shown here is derived from an EMBL/GenBank/DDBJ whole genome shotgun (WGS) entry which is preliminary data.</text>
</comment>
<sequence length="292" mass="32487">MNQPLKIRLDNALNKGSKADRKIANFMMSGLSELPFETASSIAKKVEVSEATVGRFCRSLGYTSFKNLKDHLKNDIGDHPWLMSDRLRELQGNEIAGDAALASGMELEIAGLVSVYELARTPEWRRAVKRLATRDCVHVAGFQTERGIAQYFANQLQYIRDRVTLLDLAGGNFIETLATDQDACLVIFEARRYSRLAKLLAQEARAAGIPVTLVTDVFCDWGHAVADEVFAVRTQFHQFWDSTALMASLSNLLIHGVFTELGPEVDNRLDKIARLYGRFTGHVGAPQAQVEN</sequence>